<name>A0ABX5Q644_9BACL</name>
<gene>
    <name evidence="1" type="ORF">C0674_05530</name>
</gene>
<organism evidence="1 2">
    <name type="scientific">Sporolactobacillus terrae</name>
    <dbReference type="NCBI Taxonomy" id="269673"/>
    <lineage>
        <taxon>Bacteria</taxon>
        <taxon>Bacillati</taxon>
        <taxon>Bacillota</taxon>
        <taxon>Bacilli</taxon>
        <taxon>Bacillales</taxon>
        <taxon>Sporolactobacillaceae</taxon>
        <taxon>Sporolactobacillus</taxon>
    </lineage>
</organism>
<dbReference type="EMBL" id="CP025688">
    <property type="protein sequence ID" value="QAA22120.1"/>
    <property type="molecule type" value="Genomic_DNA"/>
</dbReference>
<reference evidence="1 2" key="1">
    <citation type="submission" date="2018-01" db="EMBL/GenBank/DDBJ databases">
        <title>Complete genome sequencing of Sporolactobacillus terrae DLG3.</title>
        <authorList>
            <person name="Nam Y.-D."/>
            <person name="Kang J."/>
            <person name="Chung W.-H."/>
        </authorList>
    </citation>
    <scope>NUCLEOTIDE SEQUENCE [LARGE SCALE GENOMIC DNA]</scope>
    <source>
        <strain evidence="1 2">DLG3</strain>
    </source>
</reference>
<accession>A0ABX5Q644</accession>
<sequence>MTVLQFLIKRDLVIITLEHVLYRHHSFFSYFFLLLTSIDEQKADRKICDSMKMQGKETIGQKSPRLSLFHKNRVKNSEKCIDKMNTIDLMLQNCNIAKTRLRH</sequence>
<proteinExistence type="predicted"/>
<evidence type="ECO:0000313" key="2">
    <source>
        <dbReference type="Proteomes" id="UP000285882"/>
    </source>
</evidence>
<keyword evidence="2" id="KW-1185">Reference proteome</keyword>
<protein>
    <submittedName>
        <fullName evidence="1">Uncharacterized protein</fullName>
    </submittedName>
</protein>
<evidence type="ECO:0000313" key="1">
    <source>
        <dbReference type="EMBL" id="QAA22120.1"/>
    </source>
</evidence>
<dbReference type="Proteomes" id="UP000285882">
    <property type="component" value="Chromosome"/>
</dbReference>